<evidence type="ECO:0000313" key="3">
    <source>
        <dbReference type="EMBL" id="CEM55763.1"/>
    </source>
</evidence>
<keyword evidence="2" id="KW-0732">Signal</keyword>
<evidence type="ECO:0000256" key="2">
    <source>
        <dbReference type="SAM" id="SignalP"/>
    </source>
</evidence>
<feature type="signal peptide" evidence="2">
    <location>
        <begin position="1"/>
        <end position="26"/>
    </location>
</feature>
<accession>A0A0G4IES4</accession>
<feature type="chain" id="PRO_5005193063" evidence="2">
    <location>
        <begin position="27"/>
        <end position="116"/>
    </location>
</feature>
<feature type="region of interest" description="Disordered" evidence="1">
    <location>
        <begin position="29"/>
        <end position="50"/>
    </location>
</feature>
<reference evidence="3" key="1">
    <citation type="submission" date="2014-11" db="EMBL/GenBank/DDBJ databases">
        <authorList>
            <person name="Otto D Thomas"/>
            <person name="Naeem Raeece"/>
        </authorList>
    </citation>
    <scope>NUCLEOTIDE SEQUENCE</scope>
</reference>
<protein>
    <submittedName>
        <fullName evidence="3">Uncharacterized protein</fullName>
    </submittedName>
</protein>
<feature type="compositionally biased region" description="Basic and acidic residues" evidence="1">
    <location>
        <begin position="37"/>
        <end position="49"/>
    </location>
</feature>
<dbReference type="AlphaFoldDB" id="A0A0G4IES4"/>
<sequence length="116" mass="12155">MEGPIVGTVVAAPILFCFHSPGAVSACPPSRPSPHLKVGERAGRDREQGDPNGFMLVLCLLLLQESLDLGVRAILFLSSLGLGVGMGRGFLGQLFCLVHLGGAFQKVTLDLNAEGK</sequence>
<name>A0A0G4IES4_9ALVE</name>
<organism evidence="3">
    <name type="scientific">Chromera velia CCMP2878</name>
    <dbReference type="NCBI Taxonomy" id="1169474"/>
    <lineage>
        <taxon>Eukaryota</taxon>
        <taxon>Sar</taxon>
        <taxon>Alveolata</taxon>
        <taxon>Colpodellida</taxon>
        <taxon>Chromeraceae</taxon>
        <taxon>Chromera</taxon>
    </lineage>
</organism>
<proteinExistence type="predicted"/>
<dbReference type="VEuPathDB" id="CryptoDB:Cvel_13821"/>
<dbReference type="EMBL" id="CDMZ01005908">
    <property type="protein sequence ID" value="CEM55763.1"/>
    <property type="molecule type" value="Genomic_DNA"/>
</dbReference>
<evidence type="ECO:0000256" key="1">
    <source>
        <dbReference type="SAM" id="MobiDB-lite"/>
    </source>
</evidence>
<gene>
    <name evidence="3" type="ORF">Cvel_13821</name>
</gene>